<dbReference type="RefSeq" id="WP_109840478.1">
    <property type="nucleotide sequence ID" value="NZ_LT669839.1"/>
</dbReference>
<dbReference type="Gene3D" id="2.60.40.10">
    <property type="entry name" value="Immunoglobulins"/>
    <property type="match status" value="5"/>
</dbReference>
<gene>
    <name evidence="2" type="ORF">CUESP1_0845</name>
</gene>
<dbReference type="Proteomes" id="UP000245423">
    <property type="component" value="Chromosome 1"/>
</dbReference>
<dbReference type="PANTHER" id="PTHR22625:SF70">
    <property type="entry name" value="PLEXIN A, ISOFORM A"/>
    <property type="match status" value="1"/>
</dbReference>
<organism evidence="2 3">
    <name type="scientific">[Clostridium] ultunense Esp</name>
    <dbReference type="NCBI Taxonomy" id="1288971"/>
    <lineage>
        <taxon>Bacteria</taxon>
        <taxon>Bacillati</taxon>
        <taxon>Bacillota</taxon>
        <taxon>Tissierellia</taxon>
        <taxon>Tissierellales</taxon>
        <taxon>Tepidimicrobiaceae</taxon>
        <taxon>Schnuerera</taxon>
    </lineage>
</organism>
<dbReference type="CDD" id="cd00063">
    <property type="entry name" value="FN3"/>
    <property type="match status" value="1"/>
</dbReference>
<proteinExistence type="predicted"/>
<dbReference type="SUPFAM" id="SSF49265">
    <property type="entry name" value="Fibronectin type III"/>
    <property type="match status" value="1"/>
</dbReference>
<dbReference type="InterPro" id="IPR013783">
    <property type="entry name" value="Ig-like_fold"/>
</dbReference>
<keyword evidence="3" id="KW-1185">Reference proteome</keyword>
<dbReference type="SMART" id="SM00060">
    <property type="entry name" value="FN3"/>
    <property type="match status" value="1"/>
</dbReference>
<evidence type="ECO:0000259" key="1">
    <source>
        <dbReference type="PROSITE" id="PS50853"/>
    </source>
</evidence>
<dbReference type="Pfam" id="PF01833">
    <property type="entry name" value="TIG"/>
    <property type="match status" value="4"/>
</dbReference>
<dbReference type="Pfam" id="PF00041">
    <property type="entry name" value="fn3"/>
    <property type="match status" value="1"/>
</dbReference>
<dbReference type="OrthoDB" id="1656124at2"/>
<dbReference type="SUPFAM" id="SSF81296">
    <property type="entry name" value="E set domains"/>
    <property type="match status" value="4"/>
</dbReference>
<protein>
    <submittedName>
        <fullName evidence="2">Putative Fibronectin, type III domain protein</fullName>
    </submittedName>
</protein>
<dbReference type="PROSITE" id="PS50853">
    <property type="entry name" value="FN3"/>
    <property type="match status" value="1"/>
</dbReference>
<dbReference type="SMART" id="SM00429">
    <property type="entry name" value="IPT"/>
    <property type="match status" value="4"/>
</dbReference>
<dbReference type="EMBL" id="LT669839">
    <property type="protein sequence ID" value="SHD76224.1"/>
    <property type="molecule type" value="Genomic_DNA"/>
</dbReference>
<evidence type="ECO:0000313" key="2">
    <source>
        <dbReference type="EMBL" id="SHD76224.1"/>
    </source>
</evidence>
<sequence>MNYRGIKLKKIISYMLLFCLLLNGLAFNMSISYAQSRGKVTITNVYTNFRRTEKRITIDDESIKDYENKKLKVQTHDDEWHEPRNINLVGQSIIQAELDPQLIIMEALVWGRILDGDPPVYKDVETRYSNINEKGIPEILNVNESIVKINEPIILNGKDNIKELKDSKYTITVGGVEADVKEVVGKNQVELYPKAGQGQFPGGVRDIVIRSTDTSGEYDLGTTSVYKNAIRITGELGIEGVTMFPTMGEPGSKVTFRRSTFPSQEGYDIYFIKDIDNPEFTEENMAKNQSISLPHDNTKETVITVEVPNLGSSPYYVVFANKESQKYGIDSTYVLPQQYQVVTISQKPTIDSVQPNRAPAMTPTLVEINGNFFTKHNIPGFNPNENLISDNIDIGDKVININYGSGELELPDETGKPVKHDVNVERKIEVDIGRVLGIEGFDYNLSDNRDPNTFVVKTENVPLTEAQVEDVIIRVTTNIIGTTEGGFSAEMVQEFTVRNGFTYYPATEIPNIKEVVPNVIPIEEIDGSFYLDSSMGRLLLSIEGENFLVTRYIDENGVERMNFPKITIGGVVINPNENKAEGEHKPLKYEVLNNGIVVDGTLGNEIGNRILIELKAGKEGFKLINKDSRNVNISNPNRQSKDFATEWIFEDKVRFELINKNDFPVIDNVRPSLVSIDGGEDVTVTGSNFRPGARVYIENRLVPSVNISGDGKVITFKAPAGSRPGETLLQVINPEGGIATHVFTYTQTYTEPKLTYINPKEGTTNTLVTVKGENFLAPDPTIVISNIENVDEFLIYRLIGTRIFMDGHDINEYNKGEQNRIKLEQFAVGKIFSYDSTDKKITLGESYDSTILYDETNNKFYSIVRDVRNDYYIEGGEGIRYKISYVDGNFKANDYDIDMTEDGILKFNGLELKAYTPFKIQGNKIIGNRVQFIDSNTLTFKVPNLNMSPWTGEGRYDVSVVNPDTKKQTIKDGFYFYASSSTRPVIVDVIPDRGPEKGGNIIHIIGPEPDPEDEHNDRIGFVDTGVTKTQVFIGGQKVPDGDVTILPGGRMMEVKVPPTIENIKEKGTDRITVSLVLVNPDGGTFSISYENPLEVDRQRGEDTIKKTIRGYTYIVPTSNPRITEIHPREGSAAGGYILEIFGSDFRDFEPFVDLDGNGEYSEGEPYDDIDGNGRYTRKAPDTRAKSKYNPEYEYLTSPILPKVYFGNKESEIVEFGTGYLQVIVPPNDPGPVDLYVVNNDSGISNKVRFNYLSSDPRINSVVPNVGNVRGGEKVDIHGENLENNKITLVKKDNTNNSIKEVKHMPLVRFGNNLNEDLPREHSNSGVIRSNRTRVKLDGGIEITYDALGKTVTVTLEENEIKYTNTYEDYNGEEIFINTKDLKNGDENYPYEQLIRLVVANNRLLVSGNYAPNSQFRNNTHVVITTPAYYKIGRTPIFIINPDKGKGEGEFEYKYPDSNPKITNITKEGDQEPILEDREEINGKAKVLKVDYKGGNRVTIHGTDFRENAIIKIADLLTITEKDIEYRLPNELTFTMPSVPAGEANKLHRVVVENKDGGTASSDRNDPPIYIEFVVGESNPEVYTIEPDKGPATGGTKIKITGADFRKEMEKHPNGKLKVYFGDAKVDDNNITFIDYKTLEVIAPPSNTLGPVQVRIENPDGSMSQGDIRFTYISKPRIDDINPKKLFTNDTETEVTITGSQFMSGAKVIVGGKIIPIRDLKSGMDVKGQGITGVDPQGNNREVAVIDGMEATSVNVVSNNQIKVRFNQATDLENSSIIIINPDGGISDPYNDFKYEKPVPLKPMVLEAIPGYESTVMLIWNESDPDLLNKATKYEIYGRKATESTNTFIGTTTDAEYLIKGLEPDTEYIFLVRALNEHGAALDFAEVKVRTLSLQEDYKQREKEERLKEEQKKLIEKGKEEIIGNKVIKTLGSEDIKNKVGNLDFNQSKYKNTTELVINIPLALARTDSTLNIKYGELQMTINPKDLYTYRVSSADKGDKDSNLQVHIKRQGESHIPRGKKIASRAYDFHFGFQSGKENMDIDKLLRSGKLTLNLDTITYNNAKNVALYKFDIPTGKYVKISNNRTTSFNSKGKYILLSDR</sequence>
<feature type="domain" description="Fibronectin type-III" evidence="1">
    <location>
        <begin position="1798"/>
        <end position="1896"/>
    </location>
</feature>
<dbReference type="InterPro" id="IPR031148">
    <property type="entry name" value="Plexin"/>
</dbReference>
<dbReference type="InterPro" id="IPR014756">
    <property type="entry name" value="Ig_E-set"/>
</dbReference>
<dbReference type="InterPro" id="IPR003961">
    <property type="entry name" value="FN3_dom"/>
</dbReference>
<dbReference type="PANTHER" id="PTHR22625">
    <property type="entry name" value="PLEXIN"/>
    <property type="match status" value="1"/>
</dbReference>
<name>A0A1M4PLA4_9FIRM</name>
<dbReference type="CDD" id="cd00102">
    <property type="entry name" value="IPT"/>
    <property type="match status" value="2"/>
</dbReference>
<dbReference type="GO" id="GO:0017154">
    <property type="term" value="F:semaphorin receptor activity"/>
    <property type="evidence" value="ECO:0007669"/>
    <property type="project" value="InterPro"/>
</dbReference>
<dbReference type="InterPro" id="IPR002909">
    <property type="entry name" value="IPT_dom"/>
</dbReference>
<evidence type="ECO:0000313" key="3">
    <source>
        <dbReference type="Proteomes" id="UP000245423"/>
    </source>
</evidence>
<reference evidence="2 3" key="1">
    <citation type="submission" date="2016-11" db="EMBL/GenBank/DDBJ databases">
        <authorList>
            <person name="Manzoor S."/>
        </authorList>
    </citation>
    <scope>NUCLEOTIDE SEQUENCE [LARGE SCALE GENOMIC DNA]</scope>
    <source>
        <strain evidence="2">Clostridium ultunense strain Esp</strain>
    </source>
</reference>
<dbReference type="InterPro" id="IPR036116">
    <property type="entry name" value="FN3_sf"/>
</dbReference>
<accession>A0A1M4PLA4</accession>